<evidence type="ECO:0000256" key="6">
    <source>
        <dbReference type="ARBA" id="ARBA00022597"/>
    </source>
</evidence>
<evidence type="ECO:0000313" key="10">
    <source>
        <dbReference type="EMBL" id="MCH7321397.1"/>
    </source>
</evidence>
<evidence type="ECO:0000313" key="11">
    <source>
        <dbReference type="Proteomes" id="UP001316087"/>
    </source>
</evidence>
<dbReference type="InterPro" id="IPR035895">
    <property type="entry name" value="HPr-like_sf"/>
</dbReference>
<accession>A0ABS9UAP3</accession>
<gene>
    <name evidence="10" type="ORF">LZ480_05775</name>
</gene>
<evidence type="ECO:0000256" key="5">
    <source>
        <dbReference type="ARBA" id="ARBA00022490"/>
    </source>
</evidence>
<dbReference type="NCBIfam" id="TIGR01003">
    <property type="entry name" value="PTS_HPr_family"/>
    <property type="match status" value="1"/>
</dbReference>
<evidence type="ECO:0000256" key="2">
    <source>
        <dbReference type="ARBA" id="ARBA00004496"/>
    </source>
</evidence>
<dbReference type="Pfam" id="PF00381">
    <property type="entry name" value="PTS-HPr"/>
    <property type="match status" value="1"/>
</dbReference>
<comment type="caution">
    <text evidence="10">The sequence shown here is derived from an EMBL/GenBank/DDBJ whole genome shotgun (WGS) entry which is preliminary data.</text>
</comment>
<dbReference type="InterPro" id="IPR000032">
    <property type="entry name" value="HPr-like"/>
</dbReference>
<dbReference type="PROSITE" id="PS51350">
    <property type="entry name" value="PTS_HPR_DOM"/>
    <property type="match status" value="1"/>
</dbReference>
<evidence type="ECO:0000256" key="1">
    <source>
        <dbReference type="ARBA" id="ARBA00003681"/>
    </source>
</evidence>
<keyword evidence="4" id="KW-0813">Transport</keyword>
<evidence type="ECO:0000256" key="3">
    <source>
        <dbReference type="ARBA" id="ARBA00020422"/>
    </source>
</evidence>
<feature type="domain" description="HPr" evidence="9">
    <location>
        <begin position="1"/>
        <end position="84"/>
    </location>
</feature>
<dbReference type="Proteomes" id="UP001316087">
    <property type="component" value="Unassembled WGS sequence"/>
</dbReference>
<evidence type="ECO:0000256" key="4">
    <source>
        <dbReference type="ARBA" id="ARBA00022448"/>
    </source>
</evidence>
<dbReference type="PROSITE" id="PS00589">
    <property type="entry name" value="PTS_HPR_SER"/>
    <property type="match status" value="1"/>
</dbReference>
<keyword evidence="5" id="KW-0963">Cytoplasm</keyword>
<dbReference type="SUPFAM" id="SSF55594">
    <property type="entry name" value="HPr-like"/>
    <property type="match status" value="1"/>
</dbReference>
<keyword evidence="11" id="KW-1185">Reference proteome</keyword>
<keyword evidence="7" id="KW-0598">Phosphotransferase system</keyword>
<evidence type="ECO:0000259" key="9">
    <source>
        <dbReference type="PROSITE" id="PS51350"/>
    </source>
</evidence>
<dbReference type="RefSeq" id="WP_241368426.1">
    <property type="nucleotide sequence ID" value="NZ_JAKZFC010000001.1"/>
</dbReference>
<comment type="subcellular location">
    <subcellularLocation>
        <location evidence="2">Cytoplasm</location>
    </subcellularLocation>
</comment>
<reference evidence="10 11" key="1">
    <citation type="submission" date="2022-03" db="EMBL/GenBank/DDBJ databases">
        <authorList>
            <person name="Jo J.-H."/>
            <person name="Im W.-T."/>
        </authorList>
    </citation>
    <scope>NUCLEOTIDE SEQUENCE [LARGE SCALE GENOMIC DNA]</scope>
    <source>
        <strain evidence="10 11">MA9</strain>
    </source>
</reference>
<comment type="function">
    <text evidence="1">General (non sugar-specific) component of the phosphoenolpyruvate-dependent sugar phosphotransferase system (sugar PTS). This major carbohydrate active-transport system catalyzes the phosphorylation of incoming sugar substrates concomitantly with their translocation across the cell membrane. The phosphoryl group from phosphoenolpyruvate (PEP) is transferred to the phosphoryl carrier protein HPr by enzyme I. Phospho-HPr then transfers it to the PTS EIIA domain.</text>
</comment>
<evidence type="ECO:0000256" key="8">
    <source>
        <dbReference type="ARBA" id="ARBA00033055"/>
    </source>
</evidence>
<dbReference type="PROSITE" id="PS00369">
    <property type="entry name" value="PTS_HPR_HIS"/>
    <property type="match status" value="1"/>
</dbReference>
<dbReference type="Gene3D" id="3.30.1340.10">
    <property type="entry name" value="HPr-like"/>
    <property type="match status" value="1"/>
</dbReference>
<dbReference type="CDD" id="cd00367">
    <property type="entry name" value="PTS-HPr_like"/>
    <property type="match status" value="1"/>
</dbReference>
<evidence type="ECO:0000256" key="7">
    <source>
        <dbReference type="ARBA" id="ARBA00022683"/>
    </source>
</evidence>
<dbReference type="EMBL" id="JAKZFC010000001">
    <property type="protein sequence ID" value="MCH7321397.1"/>
    <property type="molecule type" value="Genomic_DNA"/>
</dbReference>
<dbReference type="InterPro" id="IPR001020">
    <property type="entry name" value="PTS_HPr_His_P_site"/>
</dbReference>
<sequence>MNKTYTIPFSEGLHARPASQFVQLVQDFDGHVQIDKEGKRINGKSVIHIMTLGAKKGDQLTIALTGEETAEAELFARLDDFFSA</sequence>
<protein>
    <recommendedName>
        <fullName evidence="3">Phosphocarrier protein HPr</fullName>
    </recommendedName>
    <alternativeName>
        <fullName evidence="8">Histidine-containing protein</fullName>
    </alternativeName>
</protein>
<organism evidence="10 11">
    <name type="scientific">Solibacillus palustris</name>
    <dbReference type="NCBI Taxonomy" id="2908203"/>
    <lineage>
        <taxon>Bacteria</taxon>
        <taxon>Bacillati</taxon>
        <taxon>Bacillota</taxon>
        <taxon>Bacilli</taxon>
        <taxon>Bacillales</taxon>
        <taxon>Caryophanaceae</taxon>
        <taxon>Solibacillus</taxon>
    </lineage>
</organism>
<name>A0ABS9UAP3_9BACL</name>
<dbReference type="PANTHER" id="PTHR33705:SF1">
    <property type="entry name" value="PHOSPHOCARRIER PROTEIN HPR"/>
    <property type="match status" value="1"/>
</dbReference>
<dbReference type="PANTHER" id="PTHR33705">
    <property type="entry name" value="PHOSPHOCARRIER PROTEIN HPR"/>
    <property type="match status" value="1"/>
</dbReference>
<proteinExistence type="predicted"/>
<keyword evidence="6" id="KW-0762">Sugar transport</keyword>
<dbReference type="PRINTS" id="PR00107">
    <property type="entry name" value="PHOSPHOCPHPR"/>
</dbReference>
<dbReference type="InterPro" id="IPR050399">
    <property type="entry name" value="HPr"/>
</dbReference>
<dbReference type="InterPro" id="IPR002114">
    <property type="entry name" value="PTS_HPr_Ser_P_site"/>
</dbReference>